<feature type="transmembrane region" description="Helical" evidence="1">
    <location>
        <begin position="6"/>
        <end position="25"/>
    </location>
</feature>
<evidence type="ECO:0000256" key="1">
    <source>
        <dbReference type="SAM" id="Phobius"/>
    </source>
</evidence>
<organism evidence="2 3">
    <name type="scientific">Panagrellus redivivus</name>
    <name type="common">Microworm</name>
    <dbReference type="NCBI Taxonomy" id="6233"/>
    <lineage>
        <taxon>Eukaryota</taxon>
        <taxon>Metazoa</taxon>
        <taxon>Ecdysozoa</taxon>
        <taxon>Nematoda</taxon>
        <taxon>Chromadorea</taxon>
        <taxon>Rhabditida</taxon>
        <taxon>Tylenchina</taxon>
        <taxon>Panagrolaimomorpha</taxon>
        <taxon>Panagrolaimoidea</taxon>
        <taxon>Panagrolaimidae</taxon>
        <taxon>Panagrellus</taxon>
    </lineage>
</organism>
<accession>A0A7E4UPI0</accession>
<keyword evidence="1" id="KW-1133">Transmembrane helix</keyword>
<proteinExistence type="predicted"/>
<keyword evidence="1" id="KW-0812">Transmembrane</keyword>
<dbReference type="Proteomes" id="UP000492821">
    <property type="component" value="Unassembled WGS sequence"/>
</dbReference>
<protein>
    <submittedName>
        <fullName evidence="3">Secreted protein</fullName>
    </submittedName>
</protein>
<dbReference type="WBParaSite" id="Pan_g11174.t1">
    <property type="protein sequence ID" value="Pan_g11174.t1"/>
    <property type="gene ID" value="Pan_g11174"/>
</dbReference>
<reference evidence="2" key="1">
    <citation type="journal article" date="2013" name="Genetics">
        <title>The draft genome and transcriptome of Panagrellus redivivus are shaped by the harsh demands of a free-living lifestyle.</title>
        <authorList>
            <person name="Srinivasan J."/>
            <person name="Dillman A.R."/>
            <person name="Macchietto M.G."/>
            <person name="Heikkinen L."/>
            <person name="Lakso M."/>
            <person name="Fracchia K.M."/>
            <person name="Antoshechkin I."/>
            <person name="Mortazavi A."/>
            <person name="Wong G."/>
            <person name="Sternberg P.W."/>
        </authorList>
    </citation>
    <scope>NUCLEOTIDE SEQUENCE [LARGE SCALE GENOMIC DNA]</scope>
    <source>
        <strain evidence="2">MT8872</strain>
    </source>
</reference>
<name>A0A7E4UPI0_PANRE</name>
<keyword evidence="1" id="KW-0472">Membrane</keyword>
<reference evidence="3" key="2">
    <citation type="submission" date="2020-10" db="UniProtKB">
        <authorList>
            <consortium name="WormBaseParasite"/>
        </authorList>
    </citation>
    <scope>IDENTIFICATION</scope>
</reference>
<dbReference type="AlphaFoldDB" id="A0A7E4UPI0"/>
<keyword evidence="2" id="KW-1185">Reference proteome</keyword>
<sequence length="74" mass="8340">MFSQVTASVALTIVYLTDMCGFIMLRLTTTTFARDLNIVPGSLSQISEVTNFHVFLRLAVHPFVLRMTIMPIFT</sequence>
<evidence type="ECO:0000313" key="2">
    <source>
        <dbReference type="Proteomes" id="UP000492821"/>
    </source>
</evidence>
<evidence type="ECO:0000313" key="3">
    <source>
        <dbReference type="WBParaSite" id="Pan_g11174.t1"/>
    </source>
</evidence>